<dbReference type="AlphaFoldDB" id="A0A6P3X2E8"/>
<dbReference type="Gene3D" id="1.10.10.1420">
    <property type="entry name" value="DNA replication factor Cdt1, C-terminal WH domain"/>
    <property type="match status" value="1"/>
</dbReference>
<keyword evidence="3" id="KW-0175">Coiled coil</keyword>
<gene>
    <name evidence="7" type="primary">LOC106743054</name>
</gene>
<accession>A0A6P3X2E8</accession>
<dbReference type="GO" id="GO:0071163">
    <property type="term" value="P:DNA replication preinitiation complex assembly"/>
    <property type="evidence" value="ECO:0007669"/>
    <property type="project" value="InterPro"/>
</dbReference>
<feature type="coiled-coil region" evidence="3">
    <location>
        <begin position="210"/>
        <end position="237"/>
    </location>
</feature>
<dbReference type="GO" id="GO:0070182">
    <property type="term" value="F:DNA polymerase binding"/>
    <property type="evidence" value="ECO:0007669"/>
    <property type="project" value="TreeGrafter"/>
</dbReference>
<sequence>MSQPSVTMYFNIQKRRASDDIRGKSKVTLLESNNPKCDINSEEHVSDESNRMVSPKVILRSTKPVAKDSPTAKRAVRNIHFDSQKTNTEKSPMTRVLRSHRLFSLDSQVDIRQSLQNMGAVDVESRKVPFEKKGSLSPKKLTTPKKSFSNDLPKCSTIKEEEEKEHEPSICGSETLTKKTLAMEKLATENLSLNDIKNRINKSPLRLLKLKTSIARYKNLNEKSEKLQAELQKMSDINQPQMQKFEKIELEIPVSPQKIARSPTKTLSTPTKNRSISEAMSPQRRILLEPKDTTPSPVTCSLTKKPAYQRHIAESEKSSLELPGNYKLLAEVFRCVETVSAMQFNRKELITFNKLKPAVQKLLGRNFTLDHLAQIKTIYPDAYIYQQEKHRNFGSVSKTERYELVLTPTVEANDGRYTPDPDDILKSGPSMGPAILLERRRKFYNALLERVKNEHETFLLSLKTPIVVDKQKITFWHPEFSLEACTEIEKAELPQPPQADNATAKDVLDKVKSLFDNGSRMGKALQRLAEAKMTSKSTSPSSTQDSTTQTTENNIPQVNITIVDTPPATPSGRPNSYLTKAFKGIPKSLLEKVRERQAAKALEKMTRTPSADKEATLYARLPEFARTLRYIYISDKKGVLPMETVIQRLNNSINVKLTPNEMDEHLRMLCKLLPTWVSIHNVRDVNYMKLDRNADIIKVIKRLETLANQKIE</sequence>
<feature type="region of interest" description="Disordered" evidence="4">
    <location>
        <begin position="261"/>
        <end position="282"/>
    </location>
</feature>
<organism evidence="6 7">
    <name type="scientific">Dinoponera quadriceps</name>
    <name type="common">South American ant</name>
    <dbReference type="NCBI Taxonomy" id="609295"/>
    <lineage>
        <taxon>Eukaryota</taxon>
        <taxon>Metazoa</taxon>
        <taxon>Ecdysozoa</taxon>
        <taxon>Arthropoda</taxon>
        <taxon>Hexapoda</taxon>
        <taxon>Insecta</taxon>
        <taxon>Pterygota</taxon>
        <taxon>Neoptera</taxon>
        <taxon>Endopterygota</taxon>
        <taxon>Hymenoptera</taxon>
        <taxon>Apocrita</taxon>
        <taxon>Aculeata</taxon>
        <taxon>Formicoidea</taxon>
        <taxon>Formicidae</taxon>
        <taxon>Ponerinae</taxon>
        <taxon>Ponerini</taxon>
        <taxon>Dinoponera</taxon>
    </lineage>
</organism>
<feature type="compositionally biased region" description="Polar residues" evidence="4">
    <location>
        <begin position="552"/>
        <end position="562"/>
    </location>
</feature>
<dbReference type="InterPro" id="IPR014939">
    <property type="entry name" value="CDT1_Gemini-bd-like"/>
</dbReference>
<evidence type="ECO:0000256" key="3">
    <source>
        <dbReference type="SAM" id="Coils"/>
    </source>
</evidence>
<dbReference type="KEGG" id="dqu:106743054"/>
<dbReference type="PANTHER" id="PTHR28637">
    <property type="entry name" value="DNA REPLICATION FACTOR CDT1"/>
    <property type="match status" value="1"/>
</dbReference>
<protein>
    <submittedName>
        <fullName evidence="7">DNA replication factor Cdt1</fullName>
    </submittedName>
</protein>
<dbReference type="InterPro" id="IPR032054">
    <property type="entry name" value="Cdt1_C"/>
</dbReference>
<dbReference type="CTD" id="13535"/>
<evidence type="ECO:0000313" key="7">
    <source>
        <dbReference type="RefSeq" id="XP_014472034.1"/>
    </source>
</evidence>
<evidence type="ECO:0000256" key="4">
    <source>
        <dbReference type="SAM" id="MobiDB-lite"/>
    </source>
</evidence>
<dbReference type="Pfam" id="PF16679">
    <property type="entry name" value="CDT1_C"/>
    <property type="match status" value="1"/>
</dbReference>
<feature type="compositionally biased region" description="Low complexity" evidence="4">
    <location>
        <begin position="534"/>
        <end position="551"/>
    </location>
</feature>
<evidence type="ECO:0000313" key="6">
    <source>
        <dbReference type="Proteomes" id="UP000515204"/>
    </source>
</evidence>
<dbReference type="InterPro" id="IPR038090">
    <property type="entry name" value="Cdt1_C_WH_dom_sf"/>
</dbReference>
<dbReference type="CDD" id="cd08767">
    <property type="entry name" value="Cdt1_c"/>
    <property type="match status" value="1"/>
</dbReference>
<comment type="similarity">
    <text evidence="1">Belongs to the Cdt1 family.</text>
</comment>
<feature type="domain" description="CDT1 Geminin-binding" evidence="5">
    <location>
        <begin position="322"/>
        <end position="495"/>
    </location>
</feature>
<dbReference type="Proteomes" id="UP000515204">
    <property type="component" value="Unplaced"/>
</dbReference>
<keyword evidence="6" id="KW-1185">Reference proteome</keyword>
<proteinExistence type="inferred from homology"/>
<dbReference type="GO" id="GO:0000076">
    <property type="term" value="P:DNA replication checkpoint signaling"/>
    <property type="evidence" value="ECO:0007669"/>
    <property type="project" value="TreeGrafter"/>
</dbReference>
<dbReference type="SUPFAM" id="SSF46785">
    <property type="entry name" value="Winged helix' DNA-binding domain"/>
    <property type="match status" value="1"/>
</dbReference>
<reference evidence="7" key="1">
    <citation type="submission" date="2025-08" db="UniProtKB">
        <authorList>
            <consortium name="RefSeq"/>
        </authorList>
    </citation>
    <scope>IDENTIFICATION</scope>
</reference>
<feature type="compositionally biased region" description="Polar residues" evidence="4">
    <location>
        <begin position="263"/>
        <end position="280"/>
    </location>
</feature>
<feature type="region of interest" description="Disordered" evidence="4">
    <location>
        <begin position="133"/>
        <end position="152"/>
    </location>
</feature>
<dbReference type="OrthoDB" id="341730at2759"/>
<dbReference type="GO" id="GO:0003677">
    <property type="term" value="F:DNA binding"/>
    <property type="evidence" value="ECO:0007669"/>
    <property type="project" value="InterPro"/>
</dbReference>
<evidence type="ECO:0000256" key="2">
    <source>
        <dbReference type="ARBA" id="ARBA00023306"/>
    </source>
</evidence>
<dbReference type="RefSeq" id="XP_014472034.1">
    <property type="nucleotide sequence ID" value="XM_014616548.1"/>
</dbReference>
<dbReference type="InterPro" id="IPR036390">
    <property type="entry name" value="WH_DNA-bd_sf"/>
</dbReference>
<dbReference type="GO" id="GO:0000278">
    <property type="term" value="P:mitotic cell cycle"/>
    <property type="evidence" value="ECO:0007669"/>
    <property type="project" value="TreeGrafter"/>
</dbReference>
<evidence type="ECO:0000259" key="5">
    <source>
        <dbReference type="SMART" id="SM01075"/>
    </source>
</evidence>
<evidence type="ECO:0000256" key="1">
    <source>
        <dbReference type="ARBA" id="ARBA00008356"/>
    </source>
</evidence>
<keyword evidence="2" id="KW-0131">Cell cycle</keyword>
<dbReference type="PANTHER" id="PTHR28637:SF1">
    <property type="entry name" value="DNA REPLICATION FACTOR CDT1"/>
    <property type="match status" value="1"/>
</dbReference>
<dbReference type="CDD" id="cd08674">
    <property type="entry name" value="Cdt1_m"/>
    <property type="match status" value="1"/>
</dbReference>
<feature type="region of interest" description="Disordered" evidence="4">
    <location>
        <begin position="529"/>
        <end position="575"/>
    </location>
</feature>
<dbReference type="Pfam" id="PF08839">
    <property type="entry name" value="CDT1"/>
    <property type="match status" value="1"/>
</dbReference>
<dbReference type="SMART" id="SM01075">
    <property type="entry name" value="CDT1"/>
    <property type="match status" value="1"/>
</dbReference>
<dbReference type="GeneID" id="106743054"/>
<dbReference type="GO" id="GO:0005634">
    <property type="term" value="C:nucleus"/>
    <property type="evidence" value="ECO:0007669"/>
    <property type="project" value="TreeGrafter"/>
</dbReference>
<dbReference type="InterPro" id="IPR045173">
    <property type="entry name" value="Cdt1"/>
</dbReference>
<name>A0A6P3X2E8_DINQU</name>
<dbReference type="GO" id="GO:0030174">
    <property type="term" value="P:regulation of DNA-templated DNA replication initiation"/>
    <property type="evidence" value="ECO:0007669"/>
    <property type="project" value="InterPro"/>
</dbReference>